<protein>
    <submittedName>
        <fullName evidence="7">Transcriptional regulator containing GAF, AAA-type ATPase, and DNA-binding Fis domains</fullName>
    </submittedName>
</protein>
<evidence type="ECO:0000259" key="6">
    <source>
        <dbReference type="PROSITE" id="PS50045"/>
    </source>
</evidence>
<gene>
    <name evidence="7" type="ORF">SAMN04487931_11380</name>
</gene>
<evidence type="ECO:0000313" key="7">
    <source>
        <dbReference type="EMBL" id="SDU57254.1"/>
    </source>
</evidence>
<keyword evidence="2" id="KW-0067">ATP-binding</keyword>
<dbReference type="Proteomes" id="UP000199608">
    <property type="component" value="Unassembled WGS sequence"/>
</dbReference>
<name>A0A1H2JL61_9BACT</name>
<keyword evidence="3" id="KW-0805">Transcription regulation</keyword>
<evidence type="ECO:0000256" key="1">
    <source>
        <dbReference type="ARBA" id="ARBA00022741"/>
    </source>
</evidence>
<dbReference type="PANTHER" id="PTHR32071">
    <property type="entry name" value="TRANSCRIPTIONAL REGULATORY PROTEIN"/>
    <property type="match status" value="1"/>
</dbReference>
<keyword evidence="1" id="KW-0547">Nucleotide-binding</keyword>
<dbReference type="Gene3D" id="3.40.50.300">
    <property type="entry name" value="P-loop containing nucleotide triphosphate hydrolases"/>
    <property type="match status" value="1"/>
</dbReference>
<organism evidence="7 8">
    <name type="scientific">Desulfobacula phenolica</name>
    <dbReference type="NCBI Taxonomy" id="90732"/>
    <lineage>
        <taxon>Bacteria</taxon>
        <taxon>Pseudomonadati</taxon>
        <taxon>Thermodesulfobacteriota</taxon>
        <taxon>Desulfobacteria</taxon>
        <taxon>Desulfobacterales</taxon>
        <taxon>Desulfobacteraceae</taxon>
        <taxon>Desulfobacula</taxon>
    </lineage>
</organism>
<dbReference type="PROSITE" id="PS50045">
    <property type="entry name" value="SIGMA54_INTERACT_4"/>
    <property type="match status" value="1"/>
</dbReference>
<evidence type="ECO:0000313" key="8">
    <source>
        <dbReference type="Proteomes" id="UP000199608"/>
    </source>
</evidence>
<dbReference type="PROSITE" id="PS00688">
    <property type="entry name" value="SIGMA54_INTERACT_3"/>
    <property type="match status" value="1"/>
</dbReference>
<dbReference type="InterPro" id="IPR002078">
    <property type="entry name" value="Sigma_54_int"/>
</dbReference>
<dbReference type="GO" id="GO:0005524">
    <property type="term" value="F:ATP binding"/>
    <property type="evidence" value="ECO:0007669"/>
    <property type="project" value="UniProtKB-KW"/>
</dbReference>
<evidence type="ECO:0000256" key="4">
    <source>
        <dbReference type="ARBA" id="ARBA00023125"/>
    </source>
</evidence>
<dbReference type="InterPro" id="IPR029016">
    <property type="entry name" value="GAF-like_dom_sf"/>
</dbReference>
<dbReference type="GO" id="GO:0003677">
    <property type="term" value="F:DNA binding"/>
    <property type="evidence" value="ECO:0007669"/>
    <property type="project" value="UniProtKB-KW"/>
</dbReference>
<dbReference type="Pfam" id="PF25601">
    <property type="entry name" value="AAA_lid_14"/>
    <property type="match status" value="1"/>
</dbReference>
<dbReference type="InterPro" id="IPR058031">
    <property type="entry name" value="AAA_lid_NorR"/>
</dbReference>
<dbReference type="InterPro" id="IPR003593">
    <property type="entry name" value="AAA+_ATPase"/>
</dbReference>
<dbReference type="InterPro" id="IPR027417">
    <property type="entry name" value="P-loop_NTPase"/>
</dbReference>
<sequence>MNINSTYQPEFESLKALLIEMAMERSVDVLLNLIVNRMVQRPHIALVRIWLKKKADICNKCSMFKLCGQKKECLHLVASKGDSISMPPHNFSDLNGHGQRIPMGVTCIGKVAQNKKPLSPEDIKSDPDWQNRDNWAKGEHLLGFGGQPLRFKDDVFGVIAIYSRIKSDRVKEGRFWLNMIANHTAAAIANANAFRQIDHLKSQLELENQYLKEEINQARSFGSIIGKSPSLMNILNQIELVAPTDASVFIFGESGTGKELAAREIHNRSLRKDKPMIKVNCASIPGELYESEFFGHIKGAFTGAVKNRAGRFQAADGGTLFLDEIGELPLALQGKLLRVLQEGAYERIGEDITRHVNVRIIAATNKNIKQEIKQGRFRQDLYYRLNVFPIEIEPLRNRKEDIRLLTYHFLEKISSDMNRDIPDISSAGIKQLISYHWPGNVRELRNIIERSIITSGDMNLKLTFPDNEQQPLSYNPAGNYLKNKALTDKALTDKALTDKVLTDKVLTDKELNRFVKKNIQAALKACNGKIYGKDGAANLLGCVPTTLCSRIKKFNINILEIKK</sequence>
<evidence type="ECO:0000256" key="2">
    <source>
        <dbReference type="ARBA" id="ARBA00022840"/>
    </source>
</evidence>
<feature type="domain" description="Sigma-54 factor interaction" evidence="6">
    <location>
        <begin position="224"/>
        <end position="453"/>
    </location>
</feature>
<dbReference type="CDD" id="cd00009">
    <property type="entry name" value="AAA"/>
    <property type="match status" value="1"/>
</dbReference>
<dbReference type="Pfam" id="PF00158">
    <property type="entry name" value="Sigma54_activat"/>
    <property type="match status" value="1"/>
</dbReference>
<dbReference type="PANTHER" id="PTHR32071:SF57">
    <property type="entry name" value="C4-DICARBOXYLATE TRANSPORT TRANSCRIPTIONAL REGULATORY PROTEIN DCTD"/>
    <property type="match status" value="1"/>
</dbReference>
<accession>A0A1H2JL61</accession>
<dbReference type="InterPro" id="IPR025944">
    <property type="entry name" value="Sigma_54_int_dom_CS"/>
</dbReference>
<dbReference type="SMART" id="SM00382">
    <property type="entry name" value="AAA"/>
    <property type="match status" value="1"/>
</dbReference>
<dbReference type="Gene3D" id="3.30.450.40">
    <property type="match status" value="1"/>
</dbReference>
<dbReference type="Gene3D" id="1.10.10.60">
    <property type="entry name" value="Homeodomain-like"/>
    <property type="match status" value="1"/>
</dbReference>
<keyword evidence="8" id="KW-1185">Reference proteome</keyword>
<dbReference type="GO" id="GO:0006355">
    <property type="term" value="P:regulation of DNA-templated transcription"/>
    <property type="evidence" value="ECO:0007669"/>
    <property type="project" value="InterPro"/>
</dbReference>
<evidence type="ECO:0000256" key="5">
    <source>
        <dbReference type="ARBA" id="ARBA00023163"/>
    </source>
</evidence>
<reference evidence="8" key="1">
    <citation type="submission" date="2016-10" db="EMBL/GenBank/DDBJ databases">
        <authorList>
            <person name="Varghese N."/>
            <person name="Submissions S."/>
        </authorList>
    </citation>
    <scope>NUCLEOTIDE SEQUENCE [LARGE SCALE GENOMIC DNA]</scope>
    <source>
        <strain evidence="8">DSM 3384</strain>
    </source>
</reference>
<keyword evidence="5" id="KW-0804">Transcription</keyword>
<dbReference type="InterPro" id="IPR025943">
    <property type="entry name" value="Sigma_54_int_dom_ATP-bd_2"/>
</dbReference>
<dbReference type="SUPFAM" id="SSF55781">
    <property type="entry name" value="GAF domain-like"/>
    <property type="match status" value="1"/>
</dbReference>
<dbReference type="FunFam" id="3.40.50.300:FF:000006">
    <property type="entry name" value="DNA-binding transcriptional regulator NtrC"/>
    <property type="match status" value="1"/>
</dbReference>
<dbReference type="PROSITE" id="PS00676">
    <property type="entry name" value="SIGMA54_INTERACT_2"/>
    <property type="match status" value="1"/>
</dbReference>
<proteinExistence type="predicted"/>
<dbReference type="AlphaFoldDB" id="A0A1H2JL61"/>
<keyword evidence="4 7" id="KW-0238">DNA-binding</keyword>
<dbReference type="EMBL" id="FNLL01000013">
    <property type="protein sequence ID" value="SDU57254.1"/>
    <property type="molecule type" value="Genomic_DNA"/>
</dbReference>
<dbReference type="Gene3D" id="1.10.8.60">
    <property type="match status" value="1"/>
</dbReference>
<dbReference type="SUPFAM" id="SSF52540">
    <property type="entry name" value="P-loop containing nucleoside triphosphate hydrolases"/>
    <property type="match status" value="1"/>
</dbReference>
<evidence type="ECO:0000256" key="3">
    <source>
        <dbReference type="ARBA" id="ARBA00023015"/>
    </source>
</evidence>